<evidence type="ECO:0000313" key="9">
    <source>
        <dbReference type="Proteomes" id="UP000327013"/>
    </source>
</evidence>
<dbReference type="InterPro" id="IPR016024">
    <property type="entry name" value="ARM-type_fold"/>
</dbReference>
<organism evidence="8 9">
    <name type="scientific">Carpinus fangiana</name>
    <dbReference type="NCBI Taxonomy" id="176857"/>
    <lineage>
        <taxon>Eukaryota</taxon>
        <taxon>Viridiplantae</taxon>
        <taxon>Streptophyta</taxon>
        <taxon>Embryophyta</taxon>
        <taxon>Tracheophyta</taxon>
        <taxon>Spermatophyta</taxon>
        <taxon>Magnoliopsida</taxon>
        <taxon>eudicotyledons</taxon>
        <taxon>Gunneridae</taxon>
        <taxon>Pentapetalae</taxon>
        <taxon>rosids</taxon>
        <taxon>fabids</taxon>
        <taxon>Fagales</taxon>
        <taxon>Betulaceae</taxon>
        <taxon>Carpinus</taxon>
    </lineage>
</organism>
<dbReference type="Gene3D" id="1.25.10.10">
    <property type="entry name" value="Leucine-rich Repeat Variant"/>
    <property type="match status" value="1"/>
</dbReference>
<proteinExistence type="predicted"/>
<accession>A0A5N6R7K5</accession>
<dbReference type="InterPro" id="IPR001313">
    <property type="entry name" value="Pumilio_RNA-bd_rpt"/>
</dbReference>
<feature type="compositionally biased region" description="Basic and acidic residues" evidence="6">
    <location>
        <begin position="1"/>
        <end position="16"/>
    </location>
</feature>
<evidence type="ECO:0000259" key="7">
    <source>
        <dbReference type="PROSITE" id="PS50303"/>
    </source>
</evidence>
<dbReference type="CDD" id="cd07920">
    <property type="entry name" value="Pumilio"/>
    <property type="match status" value="1"/>
</dbReference>
<evidence type="ECO:0000256" key="4">
    <source>
        <dbReference type="ARBA" id="ARBA00058490"/>
    </source>
</evidence>
<evidence type="ECO:0000256" key="1">
    <source>
        <dbReference type="ARBA" id="ARBA00022737"/>
    </source>
</evidence>
<dbReference type="PANTHER" id="PTHR12537">
    <property type="entry name" value="RNA BINDING PROTEIN PUMILIO-RELATED"/>
    <property type="match status" value="1"/>
</dbReference>
<evidence type="ECO:0000313" key="8">
    <source>
        <dbReference type="EMBL" id="KAE8056896.1"/>
    </source>
</evidence>
<feature type="domain" description="PUM-HD" evidence="7">
    <location>
        <begin position="370"/>
        <end position="712"/>
    </location>
</feature>
<evidence type="ECO:0000256" key="5">
    <source>
        <dbReference type="PROSITE-ProRule" id="PRU00317"/>
    </source>
</evidence>
<sequence length="712" mass="79803">MAGKDRWGTENMKRNGEFGMSSSEIPNPNASYLNLSHRHHHHQLVNGSPISRVSRQPEPCPSSSFSNGFGSSEDGWVFPIPFEEVNQTPGTHYSNINGRLVDDMGLSETMHRMHIGDEQRDGTKMRGFEVGTDGFGFGDGYFGGTIPWSGEHEGFSNDASGFEGFQSSHHGTPASFNDDVGMPLLGLGGGYRGSDSMGSYLDHNQPNAFYSGPSCSKNHMNFLLEKRNERGSGCYYRGVQMQNPATIRPYLNDTSICSPWGEMDSNGVRGPREPLNVDHSLCNHLMLNERTRAIPNSVVPQSVMSRKGATDVEAFTCEDGFIIHGNSLNYGIDKKCDASRSHKKNYWNEIADQIQRRKSSEQDACFNFGRSCENGPSLSSDSPLFLPLTFTSLAEVQGYIYFIAKDQYGCRLLQKVFDEGTSQDVQIIFNEIVSHVGELATDTFGNYLVQKLLDVCSEEQRMQIVLMMTNKPGQLIRISLNTHGTRVVQKLIETVKTRKQISLVKSALERGFLDLIKDVNGYHVIQRSLLCLSNEDNTFILVAAAKYCVDIATHRHGCCVLQRCISHSIGEHRDKLVTEITKNGLLLAQDPFGNYVVQYIIQMKIPAASARLMSQFKGNYVQLSMQKFSSHVVEKCLKHFEESRSRIIRELLSVSHFEQLLQDPFGNYVIQSALAVTKGPLHATLVEEVRRHNVLRTSPYCKRIFSRKLMKD</sequence>
<dbReference type="PROSITE" id="PS50302">
    <property type="entry name" value="PUM"/>
    <property type="match status" value="6"/>
</dbReference>
<keyword evidence="2" id="KW-0810">Translation regulation</keyword>
<dbReference type="GO" id="GO:0005737">
    <property type="term" value="C:cytoplasm"/>
    <property type="evidence" value="ECO:0007669"/>
    <property type="project" value="TreeGrafter"/>
</dbReference>
<dbReference type="AlphaFoldDB" id="A0A5N6R7K5"/>
<feature type="repeat" description="Pumilio" evidence="5">
    <location>
        <begin position="431"/>
        <end position="466"/>
    </location>
</feature>
<dbReference type="OrthoDB" id="668540at2759"/>
<dbReference type="InterPro" id="IPR033133">
    <property type="entry name" value="PUM-HD"/>
</dbReference>
<keyword evidence="9" id="KW-1185">Reference proteome</keyword>
<feature type="repeat" description="Pumilio" evidence="5">
    <location>
        <begin position="543"/>
        <end position="578"/>
    </location>
</feature>
<dbReference type="SMART" id="SM00025">
    <property type="entry name" value="Pumilio"/>
    <property type="match status" value="8"/>
</dbReference>
<feature type="repeat" description="Pumilio" evidence="5">
    <location>
        <begin position="579"/>
        <end position="614"/>
    </location>
</feature>
<feature type="repeat" description="Pumilio" evidence="5">
    <location>
        <begin position="467"/>
        <end position="505"/>
    </location>
</feature>
<dbReference type="GO" id="GO:0003729">
    <property type="term" value="F:mRNA binding"/>
    <property type="evidence" value="ECO:0007669"/>
    <property type="project" value="TreeGrafter"/>
</dbReference>
<dbReference type="PROSITE" id="PS50303">
    <property type="entry name" value="PUM_HD"/>
    <property type="match status" value="1"/>
</dbReference>
<protein>
    <recommendedName>
        <fullName evidence="7">PUM-HD domain-containing protein</fullName>
    </recommendedName>
</protein>
<comment type="function">
    <text evidence="4">Sequence-specific RNA-binding protein that regulates translation and mRNA stability by binding the 3'-UTR of target mRNAs.</text>
</comment>
<feature type="repeat" description="Pumilio" evidence="5">
    <location>
        <begin position="395"/>
        <end position="430"/>
    </location>
</feature>
<evidence type="ECO:0000256" key="3">
    <source>
        <dbReference type="ARBA" id="ARBA00022884"/>
    </source>
</evidence>
<dbReference type="FunFam" id="1.25.10.10:FF:000237">
    <property type="entry name" value="Pumilio homolog 9"/>
    <property type="match status" value="1"/>
</dbReference>
<dbReference type="Pfam" id="PF22493">
    <property type="entry name" value="PUF_NOP9"/>
    <property type="match status" value="1"/>
</dbReference>
<dbReference type="InterPro" id="IPR033712">
    <property type="entry name" value="Pumilio_RNA-bd"/>
</dbReference>
<dbReference type="Proteomes" id="UP000327013">
    <property type="component" value="Chromosome 5"/>
</dbReference>
<feature type="compositionally biased region" description="Polar residues" evidence="6">
    <location>
        <begin position="20"/>
        <end position="31"/>
    </location>
</feature>
<keyword evidence="1" id="KW-0677">Repeat</keyword>
<feature type="region of interest" description="Disordered" evidence="6">
    <location>
        <begin position="1"/>
        <end position="31"/>
    </location>
</feature>
<dbReference type="InterPro" id="IPR011989">
    <property type="entry name" value="ARM-like"/>
</dbReference>
<evidence type="ECO:0000256" key="6">
    <source>
        <dbReference type="SAM" id="MobiDB-lite"/>
    </source>
</evidence>
<gene>
    <name evidence="8" type="ORF">FH972_013628</name>
</gene>
<dbReference type="GO" id="GO:0006417">
    <property type="term" value="P:regulation of translation"/>
    <property type="evidence" value="ECO:0007669"/>
    <property type="project" value="UniProtKB-KW"/>
</dbReference>
<keyword evidence="3" id="KW-0694">RNA-binding</keyword>
<dbReference type="PANTHER" id="PTHR12537:SF138">
    <property type="entry name" value="PUMILIO HOMOLOG 7, CHLOROPLASTIC-RELATED"/>
    <property type="match status" value="1"/>
</dbReference>
<feature type="repeat" description="Pumilio" evidence="5">
    <location>
        <begin position="650"/>
        <end position="687"/>
    </location>
</feature>
<dbReference type="EMBL" id="CM017325">
    <property type="protein sequence ID" value="KAE8056896.1"/>
    <property type="molecule type" value="Genomic_DNA"/>
</dbReference>
<dbReference type="SUPFAM" id="SSF48371">
    <property type="entry name" value="ARM repeat"/>
    <property type="match status" value="1"/>
</dbReference>
<evidence type="ECO:0000256" key="2">
    <source>
        <dbReference type="ARBA" id="ARBA00022845"/>
    </source>
</evidence>
<reference evidence="8 9" key="1">
    <citation type="submission" date="2019-06" db="EMBL/GenBank/DDBJ databases">
        <title>A chromosomal-level reference genome of Carpinus fangiana (Coryloideae, Betulaceae).</title>
        <authorList>
            <person name="Yang X."/>
            <person name="Wang Z."/>
            <person name="Zhang L."/>
            <person name="Hao G."/>
            <person name="Liu J."/>
            <person name="Yang Y."/>
        </authorList>
    </citation>
    <scope>NUCLEOTIDE SEQUENCE [LARGE SCALE GENOMIC DNA]</scope>
    <source>
        <strain evidence="8">Cfa_2016G</strain>
        <tissue evidence="8">Leaf</tissue>
    </source>
</reference>
<name>A0A5N6R7K5_9ROSI</name>